<name>A0AAD7CX98_MYCRO</name>
<protein>
    <recommendedName>
        <fullName evidence="2">F-box domain-containing protein</fullName>
    </recommendedName>
</protein>
<dbReference type="EMBL" id="JARKIE010000200">
    <property type="protein sequence ID" value="KAJ7667409.1"/>
    <property type="molecule type" value="Genomic_DNA"/>
</dbReference>
<dbReference type="Gene3D" id="3.80.10.10">
    <property type="entry name" value="Ribonuclease Inhibitor"/>
    <property type="match status" value="1"/>
</dbReference>
<evidence type="ECO:0000259" key="2">
    <source>
        <dbReference type="Pfam" id="PF12937"/>
    </source>
</evidence>
<feature type="signal peptide" evidence="1">
    <location>
        <begin position="1"/>
        <end position="31"/>
    </location>
</feature>
<comment type="caution">
    <text evidence="3">The sequence shown here is derived from an EMBL/GenBank/DDBJ whole genome shotgun (WGS) entry which is preliminary data.</text>
</comment>
<sequence length="535" mass="58635">MAESEESIGSRFFAIHELLLLVLSYLSPPKATISSIDTDSLANLARVSRNISDAALDALWRSIHQPDAIVRLLPADAYEISETEDEERDTRIDEYRLTRPLTPNDFAAFDKYVPRIRYVDFSNSSKILGAGCEVFPYLKAFRDPILPSLVDFRWEPSVVNGSIGAFHLLSRAASLPGQEFSLLMWSEIEHFPGESDAIARTIDAFNDPALPWLPDVKKLTLRTLHYLPAVRTAILNLTNLEHFSCDLRLDATVFQGLAALPRLRFVDLRWLPPDAAKTVSPDSQSFRALEGLRISGTLTSIETLLPLVSSPTLLSVRLLAKDFQSRPISPALLALLLTPAAPTRAATLTHFTFTGPARSSAPRLARLDLAAFAPLHACAALQTFRIDIDAAQLVFRDADVRAMAHAWPALAVLAVVPPRPASRRPPALHLYALWALATRCPHLRQLALEVDAGAAQVFRAEDEGDGGAAPSSRRAMEELTLYCSPCGDPMFVADFLHRAFPQLPACAFHAYPPATRPEDGDKWTAIVASLAGAGD</sequence>
<keyword evidence="1" id="KW-0732">Signal</keyword>
<evidence type="ECO:0000256" key="1">
    <source>
        <dbReference type="SAM" id="SignalP"/>
    </source>
</evidence>
<feature type="chain" id="PRO_5042214532" description="F-box domain-containing protein" evidence="1">
    <location>
        <begin position="32"/>
        <end position="535"/>
    </location>
</feature>
<evidence type="ECO:0000313" key="3">
    <source>
        <dbReference type="EMBL" id="KAJ7667409.1"/>
    </source>
</evidence>
<feature type="domain" description="F-box" evidence="2">
    <location>
        <begin position="16"/>
        <end position="65"/>
    </location>
</feature>
<evidence type="ECO:0000313" key="4">
    <source>
        <dbReference type="Proteomes" id="UP001221757"/>
    </source>
</evidence>
<dbReference type="Pfam" id="PF12937">
    <property type="entry name" value="F-box-like"/>
    <property type="match status" value="1"/>
</dbReference>
<dbReference type="AlphaFoldDB" id="A0AAD7CX98"/>
<gene>
    <name evidence="3" type="ORF">B0H17DRAFT_1210209</name>
</gene>
<dbReference type="Proteomes" id="UP001221757">
    <property type="component" value="Unassembled WGS sequence"/>
</dbReference>
<proteinExistence type="predicted"/>
<accession>A0AAD7CX98</accession>
<keyword evidence="4" id="KW-1185">Reference proteome</keyword>
<dbReference type="InterPro" id="IPR032675">
    <property type="entry name" value="LRR_dom_sf"/>
</dbReference>
<dbReference type="InterPro" id="IPR001810">
    <property type="entry name" value="F-box_dom"/>
</dbReference>
<reference evidence="3" key="1">
    <citation type="submission" date="2023-03" db="EMBL/GenBank/DDBJ databases">
        <title>Massive genome expansion in bonnet fungi (Mycena s.s.) driven by repeated elements and novel gene families across ecological guilds.</title>
        <authorList>
            <consortium name="Lawrence Berkeley National Laboratory"/>
            <person name="Harder C.B."/>
            <person name="Miyauchi S."/>
            <person name="Viragh M."/>
            <person name="Kuo A."/>
            <person name="Thoen E."/>
            <person name="Andreopoulos B."/>
            <person name="Lu D."/>
            <person name="Skrede I."/>
            <person name="Drula E."/>
            <person name="Henrissat B."/>
            <person name="Morin E."/>
            <person name="Kohler A."/>
            <person name="Barry K."/>
            <person name="LaButti K."/>
            <person name="Morin E."/>
            <person name="Salamov A."/>
            <person name="Lipzen A."/>
            <person name="Mereny Z."/>
            <person name="Hegedus B."/>
            <person name="Baldrian P."/>
            <person name="Stursova M."/>
            <person name="Weitz H."/>
            <person name="Taylor A."/>
            <person name="Grigoriev I.V."/>
            <person name="Nagy L.G."/>
            <person name="Martin F."/>
            <person name="Kauserud H."/>
        </authorList>
    </citation>
    <scope>NUCLEOTIDE SEQUENCE</scope>
    <source>
        <strain evidence="3">CBHHK067</strain>
    </source>
</reference>
<organism evidence="3 4">
    <name type="scientific">Mycena rosella</name>
    <name type="common">Pink bonnet</name>
    <name type="synonym">Agaricus rosellus</name>
    <dbReference type="NCBI Taxonomy" id="1033263"/>
    <lineage>
        <taxon>Eukaryota</taxon>
        <taxon>Fungi</taxon>
        <taxon>Dikarya</taxon>
        <taxon>Basidiomycota</taxon>
        <taxon>Agaricomycotina</taxon>
        <taxon>Agaricomycetes</taxon>
        <taxon>Agaricomycetidae</taxon>
        <taxon>Agaricales</taxon>
        <taxon>Marasmiineae</taxon>
        <taxon>Mycenaceae</taxon>
        <taxon>Mycena</taxon>
    </lineage>
</organism>